<keyword evidence="6" id="KW-1185">Reference proteome</keyword>
<keyword evidence="2 3" id="KW-1015">Disulfide bond</keyword>
<feature type="domain" description="CUB" evidence="4">
    <location>
        <begin position="236"/>
        <end position="334"/>
    </location>
</feature>
<dbReference type="OrthoDB" id="10009301at2759"/>
<gene>
    <name evidence="5" type="primary">PCOLCE2</name>
    <name evidence="5" type="ORF">GWK47_055038</name>
</gene>
<feature type="domain" description="CUB" evidence="4">
    <location>
        <begin position="101"/>
        <end position="220"/>
    </location>
</feature>
<dbReference type="Proteomes" id="UP000770661">
    <property type="component" value="Unassembled WGS sequence"/>
</dbReference>
<dbReference type="PROSITE" id="PS01180">
    <property type="entry name" value="CUB"/>
    <property type="match status" value="2"/>
</dbReference>
<evidence type="ECO:0000256" key="1">
    <source>
        <dbReference type="ARBA" id="ARBA00022737"/>
    </source>
</evidence>
<dbReference type="PANTHER" id="PTHR24251:SF37">
    <property type="entry name" value="CUB DOMAIN-CONTAINING PROTEIN"/>
    <property type="match status" value="1"/>
</dbReference>
<evidence type="ECO:0000313" key="5">
    <source>
        <dbReference type="EMBL" id="KAG0717160.1"/>
    </source>
</evidence>
<keyword evidence="1" id="KW-0677">Repeat</keyword>
<dbReference type="InterPro" id="IPR035914">
    <property type="entry name" value="Sperma_CUB_dom_sf"/>
</dbReference>
<comment type="caution">
    <text evidence="5">The sequence shown here is derived from an EMBL/GenBank/DDBJ whole genome shotgun (WGS) entry which is preliminary data.</text>
</comment>
<dbReference type="Gene3D" id="2.60.120.290">
    <property type="entry name" value="Spermadhesin, CUB domain"/>
    <property type="match status" value="2"/>
</dbReference>
<feature type="disulfide bond" evidence="3">
    <location>
        <begin position="236"/>
        <end position="263"/>
    </location>
</feature>
<feature type="disulfide bond" evidence="3">
    <location>
        <begin position="101"/>
        <end position="128"/>
    </location>
</feature>
<evidence type="ECO:0000259" key="4">
    <source>
        <dbReference type="PROSITE" id="PS01180"/>
    </source>
</evidence>
<dbReference type="CDD" id="cd00041">
    <property type="entry name" value="CUB"/>
    <property type="match status" value="2"/>
</dbReference>
<dbReference type="SUPFAM" id="SSF49854">
    <property type="entry name" value="Spermadhesin, CUB domain"/>
    <property type="match status" value="2"/>
</dbReference>
<organism evidence="5 6">
    <name type="scientific">Chionoecetes opilio</name>
    <name type="common">Atlantic snow crab</name>
    <name type="synonym">Cancer opilio</name>
    <dbReference type="NCBI Taxonomy" id="41210"/>
    <lineage>
        <taxon>Eukaryota</taxon>
        <taxon>Metazoa</taxon>
        <taxon>Ecdysozoa</taxon>
        <taxon>Arthropoda</taxon>
        <taxon>Crustacea</taxon>
        <taxon>Multicrustacea</taxon>
        <taxon>Malacostraca</taxon>
        <taxon>Eumalacostraca</taxon>
        <taxon>Eucarida</taxon>
        <taxon>Decapoda</taxon>
        <taxon>Pleocyemata</taxon>
        <taxon>Brachyura</taxon>
        <taxon>Eubrachyura</taxon>
        <taxon>Majoidea</taxon>
        <taxon>Majidae</taxon>
        <taxon>Chionoecetes</taxon>
    </lineage>
</organism>
<evidence type="ECO:0000313" key="6">
    <source>
        <dbReference type="Proteomes" id="UP000770661"/>
    </source>
</evidence>
<dbReference type="SMART" id="SM00042">
    <property type="entry name" value="CUB"/>
    <property type="match status" value="2"/>
</dbReference>
<accession>A0A8J4XYJ6</accession>
<reference evidence="5" key="1">
    <citation type="submission" date="2020-07" db="EMBL/GenBank/DDBJ databases">
        <title>The High-quality genome of the commercially important snow crab, Chionoecetes opilio.</title>
        <authorList>
            <person name="Jeong J.-H."/>
            <person name="Ryu S."/>
        </authorList>
    </citation>
    <scope>NUCLEOTIDE SEQUENCE</scope>
    <source>
        <strain evidence="5">MADBK_172401_WGS</strain>
        <tissue evidence="5">Digestive gland</tissue>
    </source>
</reference>
<dbReference type="InterPro" id="IPR000859">
    <property type="entry name" value="CUB_dom"/>
</dbReference>
<dbReference type="Pfam" id="PF00431">
    <property type="entry name" value="CUB"/>
    <property type="match status" value="2"/>
</dbReference>
<dbReference type="PANTHER" id="PTHR24251">
    <property type="entry name" value="OVOCHYMASE-RELATED"/>
    <property type="match status" value="1"/>
</dbReference>
<proteinExistence type="predicted"/>
<comment type="caution">
    <text evidence="3">Lacks conserved residue(s) required for the propagation of feature annotation.</text>
</comment>
<sequence length="423" mass="47686">MGSGRDGGRDKTGGREESVLWMMEGLQQQVLGVLNATTTDMLARIEGLREEMREELTTAVQDMHIPASQSTQQPAEDKTAAVPGLEYPRILSHNDTLRSLCNGNKILHSTVGSLELVDGGAYSNYLQCSWELNFPQESSVNLSWDYIDIEADATCDYDWVQVLDTRDSQLVYGRKLCGRLNSTTIKLLNVKVHGTRRLLVSFQSDRSTQGRGFRMTYQAYSRPWILSHNDTLRSLCNGNKILNGTVGTLEVVNGGAYSNYLQCSWELNFPQESSVNLSWDYIDIEADATCGYDWVQVLDTRDSQLVYGRKLCGRLNPPSLKLLHVTVHGTRRLLCAVAVSNRFDVLGALEDPVELWDTFKRETLQAAKECIGERPRSRRGFVSTETLEKIEESRAARLAGNQDQHRALSRRTRTLLPRTLFRL</sequence>
<dbReference type="EMBL" id="JACEEZ010018125">
    <property type="protein sequence ID" value="KAG0717160.1"/>
    <property type="molecule type" value="Genomic_DNA"/>
</dbReference>
<protein>
    <submittedName>
        <fullName evidence="5">Procollagen C-endopeptidase enhancer 2</fullName>
    </submittedName>
</protein>
<dbReference type="AlphaFoldDB" id="A0A8J4XYJ6"/>
<evidence type="ECO:0000256" key="3">
    <source>
        <dbReference type="PROSITE-ProRule" id="PRU00059"/>
    </source>
</evidence>
<name>A0A8J4XYJ6_CHIOP</name>
<evidence type="ECO:0000256" key="2">
    <source>
        <dbReference type="ARBA" id="ARBA00023157"/>
    </source>
</evidence>